<organism evidence="2 3">
    <name type="scientific">Rhodococcus kronopolitis</name>
    <dbReference type="NCBI Taxonomy" id="1460226"/>
    <lineage>
        <taxon>Bacteria</taxon>
        <taxon>Bacillati</taxon>
        <taxon>Actinomycetota</taxon>
        <taxon>Actinomycetes</taxon>
        <taxon>Mycobacteriales</taxon>
        <taxon>Nocardiaceae</taxon>
        <taxon>Rhodococcus</taxon>
    </lineage>
</organism>
<feature type="compositionally biased region" description="Pro residues" evidence="1">
    <location>
        <begin position="274"/>
        <end position="288"/>
    </location>
</feature>
<name>A0ABV9FVT8_9NOCA</name>
<dbReference type="Proteomes" id="UP001595914">
    <property type="component" value="Unassembled WGS sequence"/>
</dbReference>
<reference evidence="3" key="1">
    <citation type="journal article" date="2019" name="Int. J. Syst. Evol. Microbiol.">
        <title>The Global Catalogue of Microorganisms (GCM) 10K type strain sequencing project: providing services to taxonomists for standard genome sequencing and annotation.</title>
        <authorList>
            <consortium name="The Broad Institute Genomics Platform"/>
            <consortium name="The Broad Institute Genome Sequencing Center for Infectious Disease"/>
            <person name="Wu L."/>
            <person name="Ma J."/>
        </authorList>
    </citation>
    <scope>NUCLEOTIDE SEQUENCE [LARGE SCALE GENOMIC DNA]</scope>
    <source>
        <strain evidence="3">CCUG 54520</strain>
    </source>
</reference>
<accession>A0ABV9FVT8</accession>
<sequence length="442" mass="46553">MAFGEAPRGLGPASYERHPVRYIDDRLLAVGREMLEMAEVLVGLLAHAAAGSGCAEVVDVVVLTHPANWGRLRRDSLAAAGRSVGREVVLVPLPEAVRRAVGTGDDTEVAVLDVGRLTSTLTIGGSADCIHLGEWGSADIAGRADAGPAVRGSEGDSAAPLREACQAWPPWVLVTGELSTHDRQVLRKALDSAGSPATVVRAVTGSQVVAGALALARERRPTTPPESPSPGAAEFVPPRRRWLRIGAGVSVGSALVALAAAAVVVGLSPESPHPETPSPSPSPSPPLSVPAAVGVAVPEPVERSNTGRVAVPVPPGWGERAEGRREDRLEFVRDDGAPARILVVQKELEPGADLDAVADALRRRIAQRPGIFRDFGLEESGGRELLTYREVPDPDSEVRWRVLVVDGLQVSIGCQTTIDRWPDLVEPCEQVIRSVAVTVDRP</sequence>
<protein>
    <submittedName>
        <fullName evidence="2">Type VII secretion-associated protein</fullName>
    </submittedName>
</protein>
<evidence type="ECO:0000313" key="2">
    <source>
        <dbReference type="EMBL" id="MFC4604681.1"/>
    </source>
</evidence>
<dbReference type="NCBIfam" id="TIGR03931">
    <property type="entry name" value="T7SS_Rv3446c"/>
    <property type="match status" value="1"/>
</dbReference>
<comment type="caution">
    <text evidence="2">The sequence shown here is derived from an EMBL/GenBank/DDBJ whole genome shotgun (WGS) entry which is preliminary data.</text>
</comment>
<dbReference type="Gene3D" id="3.30.420.40">
    <property type="match status" value="2"/>
</dbReference>
<gene>
    <name evidence="2" type="ORF">ACFO6S_13380</name>
</gene>
<evidence type="ECO:0000256" key="1">
    <source>
        <dbReference type="SAM" id="MobiDB-lite"/>
    </source>
</evidence>
<evidence type="ECO:0000313" key="3">
    <source>
        <dbReference type="Proteomes" id="UP001595914"/>
    </source>
</evidence>
<dbReference type="InterPro" id="IPR023840">
    <property type="entry name" value="T7SS_Rv3446c"/>
</dbReference>
<keyword evidence="3" id="KW-1185">Reference proteome</keyword>
<dbReference type="EMBL" id="JBHSFO010000006">
    <property type="protein sequence ID" value="MFC4604681.1"/>
    <property type="molecule type" value="Genomic_DNA"/>
</dbReference>
<feature type="region of interest" description="Disordered" evidence="1">
    <location>
        <begin position="269"/>
        <end position="291"/>
    </location>
</feature>
<dbReference type="RefSeq" id="WP_378417709.1">
    <property type="nucleotide sequence ID" value="NZ_JBHSFO010000006.1"/>
</dbReference>
<proteinExistence type="predicted"/>